<name>A0A0C9Y339_9AGAM</name>
<keyword evidence="2" id="KW-1185">Reference proteome</keyword>
<protein>
    <submittedName>
        <fullName evidence="1">Uncharacterized protein</fullName>
    </submittedName>
</protein>
<accession>A0A0C9Y339</accession>
<proteinExistence type="predicted"/>
<dbReference type="EMBL" id="KN833790">
    <property type="protein sequence ID" value="KIK19130.1"/>
    <property type="molecule type" value="Genomic_DNA"/>
</dbReference>
<evidence type="ECO:0000313" key="2">
    <source>
        <dbReference type="Proteomes" id="UP000054018"/>
    </source>
</evidence>
<organism evidence="1 2">
    <name type="scientific">Pisolithus microcarpus 441</name>
    <dbReference type="NCBI Taxonomy" id="765257"/>
    <lineage>
        <taxon>Eukaryota</taxon>
        <taxon>Fungi</taxon>
        <taxon>Dikarya</taxon>
        <taxon>Basidiomycota</taxon>
        <taxon>Agaricomycotina</taxon>
        <taxon>Agaricomycetes</taxon>
        <taxon>Agaricomycetidae</taxon>
        <taxon>Boletales</taxon>
        <taxon>Sclerodermatineae</taxon>
        <taxon>Pisolithaceae</taxon>
        <taxon>Pisolithus</taxon>
    </lineage>
</organism>
<reference evidence="1 2" key="1">
    <citation type="submission" date="2014-04" db="EMBL/GenBank/DDBJ databases">
        <authorList>
            <consortium name="DOE Joint Genome Institute"/>
            <person name="Kuo A."/>
            <person name="Kohler A."/>
            <person name="Costa M.D."/>
            <person name="Nagy L.G."/>
            <person name="Floudas D."/>
            <person name="Copeland A."/>
            <person name="Barry K.W."/>
            <person name="Cichocki N."/>
            <person name="Veneault-Fourrey C."/>
            <person name="LaButti K."/>
            <person name="Lindquist E.A."/>
            <person name="Lipzen A."/>
            <person name="Lundell T."/>
            <person name="Morin E."/>
            <person name="Murat C."/>
            <person name="Sun H."/>
            <person name="Tunlid A."/>
            <person name="Henrissat B."/>
            <person name="Grigoriev I.V."/>
            <person name="Hibbett D.S."/>
            <person name="Martin F."/>
            <person name="Nordberg H.P."/>
            <person name="Cantor M.N."/>
            <person name="Hua S.X."/>
        </authorList>
    </citation>
    <scope>NUCLEOTIDE SEQUENCE [LARGE SCALE GENOMIC DNA]</scope>
    <source>
        <strain evidence="1 2">441</strain>
    </source>
</reference>
<dbReference type="AlphaFoldDB" id="A0A0C9Y339"/>
<sequence length="61" mass="6689">LPIKKDGSIMMETVNQGREATKGVISDCLIDFSGVTVCMLVQVVKNAAFNILLRQPFMCTL</sequence>
<dbReference type="Proteomes" id="UP000054018">
    <property type="component" value="Unassembled WGS sequence"/>
</dbReference>
<reference evidence="2" key="2">
    <citation type="submission" date="2015-01" db="EMBL/GenBank/DDBJ databases">
        <title>Evolutionary Origins and Diversification of the Mycorrhizal Mutualists.</title>
        <authorList>
            <consortium name="DOE Joint Genome Institute"/>
            <consortium name="Mycorrhizal Genomics Consortium"/>
            <person name="Kohler A."/>
            <person name="Kuo A."/>
            <person name="Nagy L.G."/>
            <person name="Floudas D."/>
            <person name="Copeland A."/>
            <person name="Barry K.W."/>
            <person name="Cichocki N."/>
            <person name="Veneault-Fourrey C."/>
            <person name="LaButti K."/>
            <person name="Lindquist E.A."/>
            <person name="Lipzen A."/>
            <person name="Lundell T."/>
            <person name="Morin E."/>
            <person name="Murat C."/>
            <person name="Riley R."/>
            <person name="Ohm R."/>
            <person name="Sun H."/>
            <person name="Tunlid A."/>
            <person name="Henrissat B."/>
            <person name="Grigoriev I.V."/>
            <person name="Hibbett D.S."/>
            <person name="Martin F."/>
        </authorList>
    </citation>
    <scope>NUCLEOTIDE SEQUENCE [LARGE SCALE GENOMIC DNA]</scope>
    <source>
        <strain evidence="2">441</strain>
    </source>
</reference>
<dbReference type="HOGENOM" id="CLU_003921_9_0_1"/>
<dbReference type="OrthoDB" id="3202009at2759"/>
<feature type="non-terminal residue" evidence="1">
    <location>
        <position position="1"/>
    </location>
</feature>
<gene>
    <name evidence="1" type="ORF">PISMIDRAFT_108254</name>
</gene>
<evidence type="ECO:0000313" key="1">
    <source>
        <dbReference type="EMBL" id="KIK19130.1"/>
    </source>
</evidence>